<evidence type="ECO:0000313" key="4">
    <source>
        <dbReference type="WBParaSite" id="SBAD_0000477501-mRNA-1"/>
    </source>
</evidence>
<protein>
    <submittedName>
        <fullName evidence="4">Vacuolar protein sorting-associated protein 33B</fullName>
    </submittedName>
</protein>
<reference evidence="2 3" key="2">
    <citation type="submission" date="2018-11" db="EMBL/GenBank/DDBJ databases">
        <authorList>
            <consortium name="Pathogen Informatics"/>
        </authorList>
    </citation>
    <scope>NUCLEOTIDE SEQUENCE [LARGE SCALE GENOMIC DNA]</scope>
</reference>
<dbReference type="Gene3D" id="3.40.50.2060">
    <property type="match status" value="1"/>
</dbReference>
<organism evidence="4">
    <name type="scientific">Soboliphyme baturini</name>
    <dbReference type="NCBI Taxonomy" id="241478"/>
    <lineage>
        <taxon>Eukaryota</taxon>
        <taxon>Metazoa</taxon>
        <taxon>Ecdysozoa</taxon>
        <taxon>Nematoda</taxon>
        <taxon>Enoplea</taxon>
        <taxon>Dorylaimia</taxon>
        <taxon>Dioctophymatida</taxon>
        <taxon>Dioctophymatoidea</taxon>
        <taxon>Soboliphymatidae</taxon>
        <taxon>Soboliphyme</taxon>
    </lineage>
</organism>
<accession>A0A183ILT6</accession>
<dbReference type="InterPro" id="IPR027482">
    <property type="entry name" value="Sec1-like_dom2"/>
</dbReference>
<dbReference type="Proteomes" id="UP000270296">
    <property type="component" value="Unassembled WGS sequence"/>
</dbReference>
<evidence type="ECO:0000256" key="1">
    <source>
        <dbReference type="ARBA" id="ARBA00009884"/>
    </source>
</evidence>
<dbReference type="GO" id="GO:0016192">
    <property type="term" value="P:vesicle-mediated transport"/>
    <property type="evidence" value="ECO:0007669"/>
    <property type="project" value="InterPro"/>
</dbReference>
<dbReference type="WBParaSite" id="SBAD_0000477501-mRNA-1">
    <property type="protein sequence ID" value="SBAD_0000477501-mRNA-1"/>
    <property type="gene ID" value="SBAD_0000477501"/>
</dbReference>
<dbReference type="SUPFAM" id="SSF56815">
    <property type="entry name" value="Sec1/munc18-like (SM) proteins"/>
    <property type="match status" value="1"/>
</dbReference>
<reference evidence="4" key="1">
    <citation type="submission" date="2016-06" db="UniProtKB">
        <authorList>
            <consortium name="WormBaseParasite"/>
        </authorList>
    </citation>
    <scope>IDENTIFICATION</scope>
</reference>
<dbReference type="InterPro" id="IPR036045">
    <property type="entry name" value="Sec1-like_sf"/>
</dbReference>
<dbReference type="EMBL" id="UZAM01008413">
    <property type="protein sequence ID" value="VDP04847.1"/>
    <property type="molecule type" value="Genomic_DNA"/>
</dbReference>
<dbReference type="OrthoDB" id="10262528at2759"/>
<evidence type="ECO:0000313" key="3">
    <source>
        <dbReference type="Proteomes" id="UP000270296"/>
    </source>
</evidence>
<dbReference type="InterPro" id="IPR001619">
    <property type="entry name" value="Sec1-like"/>
</dbReference>
<dbReference type="Gene3D" id="1.25.40.850">
    <property type="match status" value="1"/>
</dbReference>
<sequence>MGFDFDILRRIARDKFIHILESSPTGKIVVFDVSLLKPLDRIVGASILKQHGVNKIYKFHEFTAKLAENAHYCIYVVPPTVRHAQIIAQQVCDSTRECSCRFTVVFVPVKFAFCDRVLEKNGASGLIQVEEFSWSFVPLEADLLSMELPRFMAVARSLVDFQTLYGVFPAFTCIGRYSCIVERLTKTLTLDIVNSGSKFPSQTFTDAFLIDRSVDFATVFLSCLTYESLVDEFFTIQCGYVEFGPEVTKKDRPQRRLLNAGDQVFALIRDKHFSDVFRILKKSTEHLRKEFDKRQKLTTDELKHFIRTDLKDLKVEHQSLAFHITVSEVIEQRRELEEQLDFENRIISDLDYSSSFDFIRDCVALQIPENICLSLICLLSLVQNGLAQKDYNTLRSEFLQAYGHRHLVTFFALNSPSAGFRGLCKRFKLAPGDDVFRQEESGNLAYVFNGAYVPFACQTVKMAFETSKAKDEFFHSLGCLAELQRSSDEAIIPSRRSIFVCFLGGVTYAEIAGLRLLSQLKQCDICIAATSVVSPVFASVRNSVHF</sequence>
<dbReference type="InterPro" id="IPR043127">
    <property type="entry name" value="Sec-1-like_dom3a"/>
</dbReference>
<name>A0A183ILT6_9BILA</name>
<dbReference type="Pfam" id="PF00995">
    <property type="entry name" value="Sec1"/>
    <property type="match status" value="1"/>
</dbReference>
<gene>
    <name evidence="2" type="ORF">SBAD_LOCUS4582</name>
</gene>
<dbReference type="AlphaFoldDB" id="A0A183ILT6"/>
<dbReference type="InterPro" id="IPR043154">
    <property type="entry name" value="Sec-1-like_dom1"/>
</dbReference>
<proteinExistence type="inferred from homology"/>
<dbReference type="PANTHER" id="PTHR11679">
    <property type="entry name" value="VESICLE PROTEIN SORTING-ASSOCIATED"/>
    <property type="match status" value="1"/>
</dbReference>
<dbReference type="Gene3D" id="3.90.830.10">
    <property type="entry name" value="Syntaxin Binding Protein 1, Chain A, domain 2"/>
    <property type="match status" value="1"/>
</dbReference>
<evidence type="ECO:0000313" key="2">
    <source>
        <dbReference type="EMBL" id="VDP04847.1"/>
    </source>
</evidence>
<keyword evidence="3" id="KW-1185">Reference proteome</keyword>
<comment type="similarity">
    <text evidence="1">Belongs to the STXBP/unc-18/SEC1 family.</text>
</comment>
<dbReference type="InterPro" id="IPR043155">
    <property type="entry name" value="VPS33_dom3b"/>
</dbReference>
<dbReference type="Gene3D" id="3.40.50.1910">
    <property type="match status" value="1"/>
</dbReference>